<dbReference type="InterPro" id="IPR050428">
    <property type="entry name" value="TCS_sensor_his_kinase"/>
</dbReference>
<dbReference type="CDD" id="cd00075">
    <property type="entry name" value="HATPase"/>
    <property type="match status" value="1"/>
</dbReference>
<evidence type="ECO:0000256" key="11">
    <source>
        <dbReference type="SAM" id="Phobius"/>
    </source>
</evidence>
<evidence type="ECO:0000259" key="12">
    <source>
        <dbReference type="PROSITE" id="PS50109"/>
    </source>
</evidence>
<dbReference type="PANTHER" id="PTHR45436">
    <property type="entry name" value="SENSOR HISTIDINE KINASE YKOH"/>
    <property type="match status" value="1"/>
</dbReference>
<evidence type="ECO:0000256" key="4">
    <source>
        <dbReference type="ARBA" id="ARBA00022553"/>
    </source>
</evidence>
<dbReference type="PROSITE" id="PS50109">
    <property type="entry name" value="HIS_KIN"/>
    <property type="match status" value="1"/>
</dbReference>
<comment type="catalytic activity">
    <reaction evidence="1">
        <text>ATP + protein L-histidine = ADP + protein N-phospho-L-histidine.</text>
        <dbReference type="EC" id="2.7.13.3"/>
    </reaction>
</comment>
<dbReference type="Gene3D" id="1.10.287.130">
    <property type="match status" value="1"/>
</dbReference>
<keyword evidence="5" id="KW-0808">Transferase</keyword>
<name>A0ABQ2JRT7_9ACTN</name>
<keyword evidence="15" id="KW-1185">Reference proteome</keyword>
<dbReference type="Pfam" id="PF00672">
    <property type="entry name" value="HAMP"/>
    <property type="match status" value="1"/>
</dbReference>
<evidence type="ECO:0000256" key="3">
    <source>
        <dbReference type="ARBA" id="ARBA00012438"/>
    </source>
</evidence>
<evidence type="ECO:0000256" key="5">
    <source>
        <dbReference type="ARBA" id="ARBA00022679"/>
    </source>
</evidence>
<evidence type="ECO:0000256" key="9">
    <source>
        <dbReference type="ARBA" id="ARBA00023012"/>
    </source>
</evidence>
<feature type="domain" description="HAMP" evidence="13">
    <location>
        <begin position="192"/>
        <end position="245"/>
    </location>
</feature>
<dbReference type="SMART" id="SM00388">
    <property type="entry name" value="HisKA"/>
    <property type="match status" value="1"/>
</dbReference>
<evidence type="ECO:0000313" key="15">
    <source>
        <dbReference type="Proteomes" id="UP000600080"/>
    </source>
</evidence>
<dbReference type="Pfam" id="PF02518">
    <property type="entry name" value="HATPase_c"/>
    <property type="match status" value="1"/>
</dbReference>
<evidence type="ECO:0000256" key="1">
    <source>
        <dbReference type="ARBA" id="ARBA00000085"/>
    </source>
</evidence>
<dbReference type="PANTHER" id="PTHR45436:SF5">
    <property type="entry name" value="SENSOR HISTIDINE KINASE TRCS"/>
    <property type="match status" value="1"/>
</dbReference>
<reference evidence="15" key="1">
    <citation type="journal article" date="2019" name="Int. J. Syst. Evol. Microbiol.">
        <title>The Global Catalogue of Microorganisms (GCM) 10K type strain sequencing project: providing services to taxonomists for standard genome sequencing and annotation.</title>
        <authorList>
            <consortium name="The Broad Institute Genomics Platform"/>
            <consortium name="The Broad Institute Genome Sequencing Center for Infectious Disease"/>
            <person name="Wu L."/>
            <person name="Ma J."/>
        </authorList>
    </citation>
    <scope>NUCLEOTIDE SEQUENCE [LARGE SCALE GENOMIC DNA]</scope>
    <source>
        <strain evidence="15">CGMCC 4.7323</strain>
    </source>
</reference>
<comment type="subcellular location">
    <subcellularLocation>
        <location evidence="2">Cell membrane</location>
    </subcellularLocation>
</comment>
<dbReference type="EC" id="2.7.13.3" evidence="3"/>
<feature type="domain" description="Histidine kinase" evidence="12">
    <location>
        <begin position="253"/>
        <end position="462"/>
    </location>
</feature>
<dbReference type="PROSITE" id="PS50885">
    <property type="entry name" value="HAMP"/>
    <property type="match status" value="1"/>
</dbReference>
<dbReference type="InterPro" id="IPR005467">
    <property type="entry name" value="His_kinase_dom"/>
</dbReference>
<dbReference type="InterPro" id="IPR003661">
    <property type="entry name" value="HisK_dim/P_dom"/>
</dbReference>
<dbReference type="InterPro" id="IPR003594">
    <property type="entry name" value="HATPase_dom"/>
</dbReference>
<dbReference type="CDD" id="cd00082">
    <property type="entry name" value="HisKA"/>
    <property type="match status" value="1"/>
</dbReference>
<feature type="transmembrane region" description="Helical" evidence="11">
    <location>
        <begin position="167"/>
        <end position="195"/>
    </location>
</feature>
<evidence type="ECO:0000256" key="2">
    <source>
        <dbReference type="ARBA" id="ARBA00004236"/>
    </source>
</evidence>
<keyword evidence="8 11" id="KW-1133">Transmembrane helix</keyword>
<dbReference type="GeneID" id="301549950"/>
<evidence type="ECO:0000256" key="7">
    <source>
        <dbReference type="ARBA" id="ARBA00022777"/>
    </source>
</evidence>
<keyword evidence="4" id="KW-0597">Phosphoprotein</keyword>
<dbReference type="SUPFAM" id="SSF158472">
    <property type="entry name" value="HAMP domain-like"/>
    <property type="match status" value="1"/>
</dbReference>
<dbReference type="EMBL" id="BMND01000019">
    <property type="protein sequence ID" value="GGN51887.1"/>
    <property type="molecule type" value="Genomic_DNA"/>
</dbReference>
<organism evidence="14 15">
    <name type="scientific">Streptomyces kronopolitis</name>
    <dbReference type="NCBI Taxonomy" id="1612435"/>
    <lineage>
        <taxon>Bacteria</taxon>
        <taxon>Bacillati</taxon>
        <taxon>Actinomycetota</taxon>
        <taxon>Actinomycetes</taxon>
        <taxon>Kitasatosporales</taxon>
        <taxon>Streptomycetaceae</taxon>
        <taxon>Streptomyces</taxon>
    </lineage>
</organism>
<keyword evidence="6 11" id="KW-0812">Transmembrane</keyword>
<evidence type="ECO:0000313" key="14">
    <source>
        <dbReference type="EMBL" id="GGN51887.1"/>
    </source>
</evidence>
<comment type="caution">
    <text evidence="14">The sequence shown here is derived from an EMBL/GenBank/DDBJ whole genome shotgun (WGS) entry which is preliminary data.</text>
</comment>
<evidence type="ECO:0000256" key="10">
    <source>
        <dbReference type="ARBA" id="ARBA00023136"/>
    </source>
</evidence>
<gene>
    <name evidence="14" type="ORF">GCM10012285_42410</name>
</gene>
<dbReference type="Proteomes" id="UP000600080">
    <property type="component" value="Unassembled WGS sequence"/>
</dbReference>
<dbReference type="InterPro" id="IPR004358">
    <property type="entry name" value="Sig_transdc_His_kin-like_C"/>
</dbReference>
<dbReference type="RefSeq" id="WP_189100366.1">
    <property type="nucleotide sequence ID" value="NZ_BMND01000019.1"/>
</dbReference>
<dbReference type="InterPro" id="IPR036890">
    <property type="entry name" value="HATPase_C_sf"/>
</dbReference>
<proteinExistence type="predicted"/>
<dbReference type="InterPro" id="IPR003660">
    <property type="entry name" value="HAMP_dom"/>
</dbReference>
<dbReference type="SUPFAM" id="SSF47384">
    <property type="entry name" value="Homodimeric domain of signal transducing histidine kinase"/>
    <property type="match status" value="1"/>
</dbReference>
<dbReference type="SUPFAM" id="SSF55874">
    <property type="entry name" value="ATPase domain of HSP90 chaperone/DNA topoisomerase II/histidine kinase"/>
    <property type="match status" value="1"/>
</dbReference>
<keyword evidence="9" id="KW-0902">Two-component regulatory system</keyword>
<dbReference type="SMART" id="SM00387">
    <property type="entry name" value="HATPase_c"/>
    <property type="match status" value="1"/>
</dbReference>
<evidence type="ECO:0000259" key="13">
    <source>
        <dbReference type="PROSITE" id="PS50885"/>
    </source>
</evidence>
<dbReference type="CDD" id="cd06225">
    <property type="entry name" value="HAMP"/>
    <property type="match status" value="1"/>
</dbReference>
<dbReference type="PRINTS" id="PR00344">
    <property type="entry name" value="BCTRLSENSOR"/>
</dbReference>
<keyword evidence="7 14" id="KW-0418">Kinase</keyword>
<evidence type="ECO:0000256" key="8">
    <source>
        <dbReference type="ARBA" id="ARBA00022989"/>
    </source>
</evidence>
<accession>A0ABQ2JRT7</accession>
<evidence type="ECO:0000256" key="6">
    <source>
        <dbReference type="ARBA" id="ARBA00022692"/>
    </source>
</evidence>
<dbReference type="InterPro" id="IPR036097">
    <property type="entry name" value="HisK_dim/P_sf"/>
</dbReference>
<dbReference type="GO" id="GO:0016301">
    <property type="term" value="F:kinase activity"/>
    <property type="evidence" value="ECO:0007669"/>
    <property type="project" value="UniProtKB-KW"/>
</dbReference>
<protein>
    <recommendedName>
        <fullName evidence="3">histidine kinase</fullName>
        <ecNumber evidence="3">2.7.13.3</ecNumber>
    </recommendedName>
</protein>
<keyword evidence="10 11" id="KW-0472">Membrane</keyword>
<dbReference type="Pfam" id="PF00512">
    <property type="entry name" value="HisKA"/>
    <property type="match status" value="1"/>
</dbReference>
<dbReference type="Gene3D" id="3.30.565.10">
    <property type="entry name" value="Histidine kinase-like ATPase, C-terminal domain"/>
    <property type="match status" value="1"/>
</dbReference>
<sequence length="463" mass="48525">MAADRLRALVRALPLPRSVRARAATAAALVMAMVLAVGGAWLYMTLTDNLLDNTQDRTELAARKVAARTGPLPHHLPQPAGGVDAVVVLDARGRALAGTGPDPTAGAADLAGFRPGPGREASSKVLPRTAAFGQRSLAVVVRADSAQGTRYVYALTTLADLNDATRALGVTLLAGGPLLMALAALIAWAVTGLALRPVEAIRAELASVTASELGRRVPDPKGKDEITQLARTVNLTLDRLEQAVSRQRQFTADASHELRNPIAALRTELEVALRTARDPDSAASVRQALDAAVRLQRIADDLLLLARLDTHPVPAGEPADLALLCAEEVARRRDPRVPLVLDAAAPVPVRGDAVQLERLLANLVDNALRHAAHEVRLGAGVDPATGEAVLRVADDGPGIPPEAAERVFERFTRLHAARHRGGGGTGLGLAIARDIARAHGGGLRVEPSERGALLVARFPARGA</sequence>
<feature type="transmembrane region" description="Helical" evidence="11">
    <location>
        <begin position="21"/>
        <end position="44"/>
    </location>
</feature>
<dbReference type="SMART" id="SM00304">
    <property type="entry name" value="HAMP"/>
    <property type="match status" value="1"/>
</dbReference>